<dbReference type="RefSeq" id="WP_087020525.1">
    <property type="nucleotide sequence ID" value="NZ_NHOC01000007.1"/>
</dbReference>
<evidence type="ECO:0000256" key="3">
    <source>
        <dbReference type="ARBA" id="ARBA00022989"/>
    </source>
</evidence>
<dbReference type="Pfam" id="PF01957">
    <property type="entry name" value="NfeD"/>
    <property type="match status" value="1"/>
</dbReference>
<dbReference type="SUPFAM" id="SSF141322">
    <property type="entry name" value="NfeD domain-like"/>
    <property type="match status" value="1"/>
</dbReference>
<evidence type="ECO:0000313" key="9">
    <source>
        <dbReference type="Proteomes" id="UP000194903"/>
    </source>
</evidence>
<feature type="domain" description="NfeD-like C-terminal" evidence="6">
    <location>
        <begin position="86"/>
        <end position="145"/>
    </location>
</feature>
<dbReference type="AlphaFoldDB" id="A0A252F2D0"/>
<evidence type="ECO:0000256" key="1">
    <source>
        <dbReference type="ARBA" id="ARBA00004141"/>
    </source>
</evidence>
<gene>
    <name evidence="8" type="ORF">CBW42_09540</name>
    <name evidence="7" type="ORF">CBW42_11840</name>
</gene>
<keyword evidence="9" id="KW-1185">Reference proteome</keyword>
<evidence type="ECO:0000313" key="8">
    <source>
        <dbReference type="EMBL" id="OUM20275.1"/>
    </source>
</evidence>
<evidence type="ECO:0000256" key="4">
    <source>
        <dbReference type="ARBA" id="ARBA00023136"/>
    </source>
</evidence>
<evidence type="ECO:0000256" key="5">
    <source>
        <dbReference type="SAM" id="Phobius"/>
    </source>
</evidence>
<evidence type="ECO:0000259" key="6">
    <source>
        <dbReference type="Pfam" id="PF01957"/>
    </source>
</evidence>
<evidence type="ECO:0000256" key="2">
    <source>
        <dbReference type="ARBA" id="ARBA00022692"/>
    </source>
</evidence>
<feature type="transmembrane region" description="Helical" evidence="5">
    <location>
        <begin position="6"/>
        <end position="25"/>
    </location>
</feature>
<dbReference type="Proteomes" id="UP000194903">
    <property type="component" value="Unassembled WGS sequence"/>
</dbReference>
<keyword evidence="2 5" id="KW-0812">Transmembrane</keyword>
<proteinExistence type="predicted"/>
<dbReference type="InterPro" id="IPR002810">
    <property type="entry name" value="NfeD-like_C"/>
</dbReference>
<organism evidence="7 9">
    <name type="scientific">Butyricicoccus porcorum</name>
    <dbReference type="NCBI Taxonomy" id="1945634"/>
    <lineage>
        <taxon>Bacteria</taxon>
        <taxon>Bacillati</taxon>
        <taxon>Bacillota</taxon>
        <taxon>Clostridia</taxon>
        <taxon>Eubacteriales</taxon>
        <taxon>Butyricicoccaceae</taxon>
        <taxon>Butyricicoccus</taxon>
    </lineage>
</organism>
<comment type="caution">
    <text evidence="7">The sequence shown here is derived from an EMBL/GenBank/DDBJ whole genome shotgun (WGS) entry which is preliminary data.</text>
</comment>
<dbReference type="InterPro" id="IPR052165">
    <property type="entry name" value="Membrane_assoc_protease"/>
</dbReference>
<accession>A0A252F2D0</accession>
<comment type="subcellular location">
    <subcellularLocation>
        <location evidence="1">Membrane</location>
        <topology evidence="1">Multi-pass membrane protein</topology>
    </subcellularLocation>
</comment>
<dbReference type="EMBL" id="NHOC01000010">
    <property type="protein sequence ID" value="OUM19841.1"/>
    <property type="molecule type" value="Genomic_DNA"/>
</dbReference>
<sequence length="158" mass="17197">MLISTVSPVCFWLVVIIACLIIEAVTTQLVTLWFAAGSIGALLAANAGLSWAGQFGIFLVLSFVLLLLLRPLLRGVLRPQRDRTNADRILGQEAVVVQAIDNRNGTGQIRLMGQIWTARSIHNEQIAEGETVVVREISGVKAMVEHCDENGGNGSWYL</sequence>
<dbReference type="PANTHER" id="PTHR33507:SF3">
    <property type="entry name" value="INNER MEMBRANE PROTEIN YBBJ"/>
    <property type="match status" value="1"/>
</dbReference>
<keyword evidence="4 5" id="KW-0472">Membrane</keyword>
<keyword evidence="3 5" id="KW-1133">Transmembrane helix</keyword>
<evidence type="ECO:0000313" key="7">
    <source>
        <dbReference type="EMBL" id="OUM19841.1"/>
    </source>
</evidence>
<dbReference type="Gene3D" id="2.40.50.140">
    <property type="entry name" value="Nucleic acid-binding proteins"/>
    <property type="match status" value="1"/>
</dbReference>
<protein>
    <recommendedName>
        <fullName evidence="6">NfeD-like C-terminal domain-containing protein</fullName>
    </recommendedName>
</protein>
<feature type="transmembrane region" description="Helical" evidence="5">
    <location>
        <begin position="55"/>
        <end position="73"/>
    </location>
</feature>
<dbReference type="GO" id="GO:0005886">
    <property type="term" value="C:plasma membrane"/>
    <property type="evidence" value="ECO:0007669"/>
    <property type="project" value="TreeGrafter"/>
</dbReference>
<name>A0A252F2D0_9FIRM</name>
<dbReference type="EMBL" id="NHOC01000007">
    <property type="protein sequence ID" value="OUM20275.1"/>
    <property type="molecule type" value="Genomic_DNA"/>
</dbReference>
<dbReference type="InterPro" id="IPR012340">
    <property type="entry name" value="NA-bd_OB-fold"/>
</dbReference>
<reference evidence="7 9" key="1">
    <citation type="submission" date="2017-05" db="EMBL/GenBank/DDBJ databases">
        <title>Butyricicoccus porcorum sp. nov. a butyrate-producing bacterium from the swine intestinal tract.</title>
        <authorList>
            <person name="Trachsel J."/>
            <person name="Humphrey S."/>
            <person name="Allen H.K."/>
        </authorList>
    </citation>
    <scope>NUCLEOTIDE SEQUENCE [LARGE SCALE GENOMIC DNA]</scope>
    <source>
        <strain evidence="7">BB10</strain>
    </source>
</reference>
<dbReference type="PANTHER" id="PTHR33507">
    <property type="entry name" value="INNER MEMBRANE PROTEIN YBBJ"/>
    <property type="match status" value="1"/>
</dbReference>